<dbReference type="PANTHER" id="PTHR11365:SF2">
    <property type="entry name" value="5-OXOPROLINASE"/>
    <property type="match status" value="1"/>
</dbReference>
<keyword evidence="6" id="KW-1185">Reference proteome</keyword>
<dbReference type="GeneTree" id="ENSGT00390000013463"/>
<evidence type="ECO:0008006" key="7">
    <source>
        <dbReference type="Google" id="ProtNLM"/>
    </source>
</evidence>
<dbReference type="Proteomes" id="UP000694402">
    <property type="component" value="Unassembled WGS sequence"/>
</dbReference>
<comment type="similarity">
    <text evidence="1">Belongs to the oxoprolinase family.</text>
</comment>
<evidence type="ECO:0000259" key="2">
    <source>
        <dbReference type="Pfam" id="PF01968"/>
    </source>
</evidence>
<reference evidence="5" key="1">
    <citation type="submission" date="2025-08" db="UniProtKB">
        <authorList>
            <consortium name="Ensembl"/>
        </authorList>
    </citation>
    <scope>IDENTIFICATION</scope>
</reference>
<protein>
    <recommendedName>
        <fullName evidence="7">5-oxoprolinase, ATP-hydrolysing</fullName>
    </recommendedName>
</protein>
<reference evidence="5" key="2">
    <citation type="submission" date="2025-09" db="UniProtKB">
        <authorList>
            <consortium name="Ensembl"/>
        </authorList>
    </citation>
    <scope>IDENTIFICATION</scope>
</reference>
<evidence type="ECO:0000256" key="1">
    <source>
        <dbReference type="ARBA" id="ARBA00010403"/>
    </source>
</evidence>
<dbReference type="GO" id="GO:0017168">
    <property type="term" value="F:5-oxoprolinase (ATP-hydrolyzing) activity"/>
    <property type="evidence" value="ECO:0007669"/>
    <property type="project" value="TreeGrafter"/>
</dbReference>
<dbReference type="Pfam" id="PF02538">
    <property type="entry name" value="Hydantoinase_B"/>
    <property type="match status" value="1"/>
</dbReference>
<dbReference type="Pfam" id="PF05378">
    <property type="entry name" value="Hydant_A_N"/>
    <property type="match status" value="1"/>
</dbReference>
<evidence type="ECO:0000313" key="5">
    <source>
        <dbReference type="Ensembl" id="ENSOTSP00005094176.2"/>
    </source>
</evidence>
<feature type="domain" description="Hydantoinase B/oxoprolinase" evidence="3">
    <location>
        <begin position="817"/>
        <end position="1234"/>
    </location>
</feature>
<evidence type="ECO:0000259" key="4">
    <source>
        <dbReference type="Pfam" id="PF05378"/>
    </source>
</evidence>
<dbReference type="InterPro" id="IPR002821">
    <property type="entry name" value="Hydantoinase_A"/>
</dbReference>
<feature type="domain" description="Hydantoinase/oxoprolinase N-terminal" evidence="4">
    <location>
        <begin position="10"/>
        <end position="210"/>
    </location>
</feature>
<dbReference type="InterPro" id="IPR045079">
    <property type="entry name" value="Oxoprolinase-like"/>
</dbReference>
<dbReference type="GO" id="GO:0006749">
    <property type="term" value="P:glutathione metabolic process"/>
    <property type="evidence" value="ECO:0007669"/>
    <property type="project" value="TreeGrafter"/>
</dbReference>
<dbReference type="PANTHER" id="PTHR11365">
    <property type="entry name" value="5-OXOPROLINASE RELATED"/>
    <property type="match status" value="1"/>
</dbReference>
<accession>A0A8C8JH29</accession>
<dbReference type="AlphaFoldDB" id="A0A8C8JH29"/>
<gene>
    <name evidence="5" type="primary">OPLAH</name>
</gene>
<evidence type="ECO:0000313" key="6">
    <source>
        <dbReference type="Proteomes" id="UP000694402"/>
    </source>
</evidence>
<dbReference type="Ensembl" id="ENSOTST00005102080.2">
    <property type="protein sequence ID" value="ENSOTSP00005094176.2"/>
    <property type="gene ID" value="ENSOTSG00005043888.2"/>
</dbReference>
<dbReference type="Pfam" id="PF01968">
    <property type="entry name" value="Hydantoinase_A"/>
    <property type="match status" value="1"/>
</dbReference>
<proteinExistence type="inferred from homology"/>
<sequence length="1272" mass="137940">MTETEGKFDFAIDRGGTFTDVFARLPDGREKVLKLLSHDPQNYKDAPTEGIRRVLEEETGQAFPREQPVETSLIGWIRMGTTVATNALLERQGERTALLVTKGFKDLLHIGTQARPKLFDLEVAVPDVLYEEVIEVDERVVLRQDGCQLPRKEPNTGDSLEVWRELDMQRVEDDLRGVLSRGIHSLAVLLLHSYTWSAHEKAVGSLARRLGFTQVSLSSEVMPMVRAVPRGYTVCADAYLTPKIRQYLKGFTSGFRGGLEGVSVLFMQSDGGLTPMEQFCGSRAVLSGPAGGVVGYAITSYSQTENKPVIGFDMGVRRSTSTDVSRYAGHYEHVFEATTAGVTLQAPQLDINTVAAGGGSRLFFRSGMFVVGPESAGAHPGPACYRKGGPLTVTDANLALGRLLPSYFPRIFGPGEDEPLSSEETMEHFQQLTCEINHFLYTNQSQSSANGSAHSSNSRVMSGKSEMSMEEVAMGFIRVANEAMCRPIRALTQAKGHDTSQHVLACFGGAGGQHACAIAQALGMKTVFIHKYSGVLSAYGLALADVVEEVQEPCSLQYNPRSFSELDHRVEQLTQRCTETLRDRGFSSSQITTEVFLHLRYEKTDCALMVTATGYPGNSRSCKSGDFRSAFTKRYLQEFGFTIPDRPIMVDDIRVRGSGKSGIKSVTNTKMGSGILKITKCYFEDGYLDTSVYLWEELPCDHNIPGPAIIIDKNSTILVEPSCVAHLTEGGDVCIAVGSDPHCLLGTELNTVQLSIFSHRFMSIAGTPGVQRTTHPCSPGSHAGDRPIPGLDDHCNPGWGGLEPLITIYRALCPSQVFRSGVSGPVFFVASRGHHADIGGITPGSMPPHSTSLQQEGAVFTSFKLVTAGVFQEEAVTEALMAPAQYPDCSGTRNLHDNLSDLRAQVAANQRGSTLVGELIDSYGLAVVQAYMGYIQTNAELAVRDMLKEFAHCRQKQTGSLEVEAEDFMDDGTPIRLRVQINENEGSAVFDFTGTGTEVWGNCNAPRAITFSALIYCLRCMVGQDIPLNQGCLTPIKVIIPSGSILQPSQNAAVVGGNVLTSQRVVDVIFRAFEVCAASQGCMNNVTFGSEGSGYYETVAGGAGAGPGWTGRSGVHSHMTNTRITDPEILEKRYPVVLEHFSLRPGSGGAGEYRGGDGVIRKLLFRNKVVLSVLTERRSTRPYGLHGGDCGASGLNQLHRADGRVLNLGAKTTVSLEPGDMFCLYTPGGGGYGEEDKQTAGAGRLLKKRRRFNDNFSERGSVFEYRMAQEGV</sequence>
<name>A0A8C8JH29_ONCTS</name>
<dbReference type="InterPro" id="IPR003692">
    <property type="entry name" value="Hydantoinase_B"/>
</dbReference>
<dbReference type="GO" id="GO:0005829">
    <property type="term" value="C:cytosol"/>
    <property type="evidence" value="ECO:0007669"/>
    <property type="project" value="TreeGrafter"/>
</dbReference>
<evidence type="ECO:0000259" key="3">
    <source>
        <dbReference type="Pfam" id="PF02538"/>
    </source>
</evidence>
<feature type="domain" description="Hydantoinase A/oxoprolinase" evidence="2">
    <location>
        <begin position="230"/>
        <end position="549"/>
    </location>
</feature>
<dbReference type="InterPro" id="IPR008040">
    <property type="entry name" value="Hydant_A_N"/>
</dbReference>
<organism evidence="5 6">
    <name type="scientific">Oncorhynchus tshawytscha</name>
    <name type="common">Chinook salmon</name>
    <name type="synonym">Salmo tshawytscha</name>
    <dbReference type="NCBI Taxonomy" id="74940"/>
    <lineage>
        <taxon>Eukaryota</taxon>
        <taxon>Metazoa</taxon>
        <taxon>Chordata</taxon>
        <taxon>Craniata</taxon>
        <taxon>Vertebrata</taxon>
        <taxon>Euteleostomi</taxon>
        <taxon>Actinopterygii</taxon>
        <taxon>Neopterygii</taxon>
        <taxon>Teleostei</taxon>
        <taxon>Protacanthopterygii</taxon>
        <taxon>Salmoniformes</taxon>
        <taxon>Salmonidae</taxon>
        <taxon>Salmoninae</taxon>
        <taxon>Oncorhynchus</taxon>
    </lineage>
</organism>